<reference evidence="1 2" key="1">
    <citation type="submission" date="2023-08" db="EMBL/GenBank/DDBJ databases">
        <authorList>
            <person name="Girao M."/>
            <person name="Carvalho M.F."/>
        </authorList>
    </citation>
    <scope>NUCLEOTIDE SEQUENCE [LARGE SCALE GENOMIC DNA]</scope>
    <source>
        <strain evidence="1 2">CC-R104</strain>
    </source>
</reference>
<protein>
    <submittedName>
        <fullName evidence="1">Uncharacterized protein</fullName>
    </submittedName>
</protein>
<accession>A0ABU7JSF8</accession>
<dbReference type="RefSeq" id="WP_330152249.1">
    <property type="nucleotide sequence ID" value="NZ_JAUZMZ010000057.1"/>
</dbReference>
<dbReference type="Proteomes" id="UP001331936">
    <property type="component" value="Unassembled WGS sequence"/>
</dbReference>
<evidence type="ECO:0000313" key="1">
    <source>
        <dbReference type="EMBL" id="MEE2032829.1"/>
    </source>
</evidence>
<comment type="caution">
    <text evidence="1">The sequence shown here is derived from an EMBL/GenBank/DDBJ whole genome shotgun (WGS) entry which is preliminary data.</text>
</comment>
<evidence type="ECO:0000313" key="2">
    <source>
        <dbReference type="Proteomes" id="UP001331936"/>
    </source>
</evidence>
<dbReference type="EMBL" id="JAUZMZ010000057">
    <property type="protein sequence ID" value="MEE2032829.1"/>
    <property type="molecule type" value="Genomic_DNA"/>
</dbReference>
<organism evidence="1 2">
    <name type="scientific">Rhodococcus chondri</name>
    <dbReference type="NCBI Taxonomy" id="3065941"/>
    <lineage>
        <taxon>Bacteria</taxon>
        <taxon>Bacillati</taxon>
        <taxon>Actinomycetota</taxon>
        <taxon>Actinomycetes</taxon>
        <taxon>Mycobacteriales</taxon>
        <taxon>Nocardiaceae</taxon>
        <taxon>Rhodococcus</taxon>
    </lineage>
</organism>
<name>A0ABU7JSF8_9NOCA</name>
<proteinExistence type="predicted"/>
<keyword evidence="2" id="KW-1185">Reference proteome</keyword>
<gene>
    <name evidence="1" type="ORF">Q8814_12010</name>
</gene>
<sequence>MNREVPGTTEGLPRSLSRLRAHFGALSDDTLPGDGLGAVTGTYRAVFVGPVLLRRVAPRAIAFGGMPGWYGKRFDGAGRGINLLHSTDGTAREVLPMRVAVAESWLDGRPALTVSYGDHAPMPWRWVRDEVRMLDETRLLGLTYVGTPLSRMVATPFLLVRDGVPGEDT</sequence>